<dbReference type="Proteomes" id="UP001642409">
    <property type="component" value="Unassembled WGS sequence"/>
</dbReference>
<dbReference type="EMBL" id="CAXDID020000207">
    <property type="protein sequence ID" value="CAL6055790.1"/>
    <property type="molecule type" value="Genomic_DNA"/>
</dbReference>
<keyword evidence="3" id="KW-1185">Reference proteome</keyword>
<evidence type="ECO:0000313" key="3">
    <source>
        <dbReference type="Proteomes" id="UP001642409"/>
    </source>
</evidence>
<organism evidence="1">
    <name type="scientific">Hexamita inflata</name>
    <dbReference type="NCBI Taxonomy" id="28002"/>
    <lineage>
        <taxon>Eukaryota</taxon>
        <taxon>Metamonada</taxon>
        <taxon>Diplomonadida</taxon>
        <taxon>Hexamitidae</taxon>
        <taxon>Hexamitinae</taxon>
        <taxon>Hexamita</taxon>
    </lineage>
</organism>
<comment type="caution">
    <text evidence="1">The sequence shown here is derived from an EMBL/GenBank/DDBJ whole genome shotgun (WGS) entry which is preliminary data.</text>
</comment>
<name>A0AA86QGW3_9EUKA</name>
<protein>
    <submittedName>
        <fullName evidence="2">Hypothetical_protein</fullName>
    </submittedName>
</protein>
<reference evidence="1" key="1">
    <citation type="submission" date="2023-06" db="EMBL/GenBank/DDBJ databases">
        <authorList>
            <person name="Kurt Z."/>
        </authorList>
    </citation>
    <scope>NUCLEOTIDE SEQUENCE</scope>
</reference>
<dbReference type="EMBL" id="CATOUU010000914">
    <property type="protein sequence ID" value="CAI9959086.1"/>
    <property type="molecule type" value="Genomic_DNA"/>
</dbReference>
<gene>
    <name evidence="2" type="ORF">HINF_LOCUS46714</name>
    <name evidence="1" type="ORF">HINF_LOCUS46731</name>
</gene>
<accession>A0AA86QGW3</accession>
<evidence type="ECO:0000313" key="2">
    <source>
        <dbReference type="EMBL" id="CAL6055790.1"/>
    </source>
</evidence>
<proteinExistence type="predicted"/>
<reference evidence="2 3" key="2">
    <citation type="submission" date="2024-07" db="EMBL/GenBank/DDBJ databases">
        <authorList>
            <person name="Akdeniz Z."/>
        </authorList>
    </citation>
    <scope>NUCLEOTIDE SEQUENCE [LARGE SCALE GENOMIC DNA]</scope>
</reference>
<evidence type="ECO:0000313" key="1">
    <source>
        <dbReference type="EMBL" id="CAI9959086.1"/>
    </source>
</evidence>
<sequence length="104" mass="12126">MTKQKQKCKQFKAKLLDPIHEQKETGEQILFSPKRLQNFIVQADSNSCDLFWDQSSKVNVLMTKIKIVNEGKNYKNIFIETRNTSVQSTSNNSFFDIFKDGVFK</sequence>
<dbReference type="AlphaFoldDB" id="A0AA86QGW3"/>